<name>A0AAV2DFI6_9ROSI</name>
<feature type="transmembrane region" description="Helical" evidence="1">
    <location>
        <begin position="164"/>
        <end position="185"/>
    </location>
</feature>
<feature type="transmembrane region" description="Helical" evidence="1">
    <location>
        <begin position="197"/>
        <end position="218"/>
    </location>
</feature>
<dbReference type="AlphaFoldDB" id="A0AAV2DFI6"/>
<protein>
    <recommendedName>
        <fullName evidence="4">Amino acid transporter transmembrane domain-containing protein</fullName>
    </recommendedName>
</protein>
<feature type="transmembrane region" description="Helical" evidence="1">
    <location>
        <begin position="68"/>
        <end position="84"/>
    </location>
</feature>
<feature type="transmembrane region" description="Helical" evidence="1">
    <location>
        <begin position="104"/>
        <end position="121"/>
    </location>
</feature>
<evidence type="ECO:0000313" key="2">
    <source>
        <dbReference type="EMBL" id="CAL1372636.1"/>
    </source>
</evidence>
<feature type="transmembrane region" description="Helical" evidence="1">
    <location>
        <begin position="133"/>
        <end position="152"/>
    </location>
</feature>
<sequence>MEVRHEKEAITLLVGEEEKEAQNTSGYKTPIFTLWDVPSLICFFQVPGLFVLSIPIFPDLAKLGRHTIFIFVSAIYFMLLHFLPNKLAIHWGAKAPDSTWGRCAKSADLILVILVSIVVGYCRSDDDRRIVDLWIMIGLTFLNIKIHTFVKIRWRVLDYGARDMMVALAMQVFAYCNVVMLLHGTSSRRDSGLGFRTAPLLVTMAPCGIVVFCAFSSAPVLDRPENLANAIAVNF</sequence>
<gene>
    <name evidence="2" type="ORF">LTRI10_LOCUS14625</name>
</gene>
<keyword evidence="1" id="KW-0472">Membrane</keyword>
<organism evidence="2 3">
    <name type="scientific">Linum trigynum</name>
    <dbReference type="NCBI Taxonomy" id="586398"/>
    <lineage>
        <taxon>Eukaryota</taxon>
        <taxon>Viridiplantae</taxon>
        <taxon>Streptophyta</taxon>
        <taxon>Embryophyta</taxon>
        <taxon>Tracheophyta</taxon>
        <taxon>Spermatophyta</taxon>
        <taxon>Magnoliopsida</taxon>
        <taxon>eudicotyledons</taxon>
        <taxon>Gunneridae</taxon>
        <taxon>Pentapetalae</taxon>
        <taxon>rosids</taxon>
        <taxon>fabids</taxon>
        <taxon>Malpighiales</taxon>
        <taxon>Linaceae</taxon>
        <taxon>Linum</taxon>
    </lineage>
</organism>
<feature type="transmembrane region" description="Helical" evidence="1">
    <location>
        <begin position="37"/>
        <end position="56"/>
    </location>
</feature>
<evidence type="ECO:0000256" key="1">
    <source>
        <dbReference type="SAM" id="Phobius"/>
    </source>
</evidence>
<reference evidence="2 3" key="1">
    <citation type="submission" date="2024-04" db="EMBL/GenBank/DDBJ databases">
        <authorList>
            <person name="Fracassetti M."/>
        </authorList>
    </citation>
    <scope>NUCLEOTIDE SEQUENCE [LARGE SCALE GENOMIC DNA]</scope>
</reference>
<dbReference type="Proteomes" id="UP001497516">
    <property type="component" value="Chromosome 2"/>
</dbReference>
<dbReference type="EMBL" id="OZ034815">
    <property type="protein sequence ID" value="CAL1372636.1"/>
    <property type="molecule type" value="Genomic_DNA"/>
</dbReference>
<keyword evidence="1" id="KW-1133">Transmembrane helix</keyword>
<keyword evidence="3" id="KW-1185">Reference proteome</keyword>
<evidence type="ECO:0000313" key="3">
    <source>
        <dbReference type="Proteomes" id="UP001497516"/>
    </source>
</evidence>
<evidence type="ECO:0008006" key="4">
    <source>
        <dbReference type="Google" id="ProtNLM"/>
    </source>
</evidence>
<proteinExistence type="predicted"/>
<keyword evidence="1" id="KW-0812">Transmembrane</keyword>
<accession>A0AAV2DFI6</accession>